<dbReference type="InterPro" id="IPR003673">
    <property type="entry name" value="CoA-Trfase_fam_III"/>
</dbReference>
<dbReference type="Proteomes" id="UP000325292">
    <property type="component" value="Chromosome"/>
</dbReference>
<accession>A0ABM6RPI8</accession>
<keyword evidence="1 2" id="KW-0808">Transferase</keyword>
<dbReference type="EMBL" id="CP019454">
    <property type="protein sequence ID" value="AUW93237.1"/>
    <property type="molecule type" value="Genomic_DNA"/>
</dbReference>
<name>A0ABM6RPI8_9FIRM</name>
<gene>
    <name evidence="2" type="ORF">BXT84_04100</name>
</gene>
<dbReference type="PANTHER" id="PTHR48207:SF3">
    <property type="entry name" value="SUCCINATE--HYDROXYMETHYLGLUTARATE COA-TRANSFERASE"/>
    <property type="match status" value="1"/>
</dbReference>
<dbReference type="SUPFAM" id="SSF89796">
    <property type="entry name" value="CoA-transferase family III (CaiB/BaiF)"/>
    <property type="match status" value="1"/>
</dbReference>
<dbReference type="InterPro" id="IPR023606">
    <property type="entry name" value="CoA-Trfase_III_dom_1_sf"/>
</dbReference>
<dbReference type="InterPro" id="IPR044855">
    <property type="entry name" value="CoA-Trfase_III_dom3_sf"/>
</dbReference>
<protein>
    <submittedName>
        <fullName evidence="2">Formyl-CoA transferase</fullName>
    </submittedName>
</protein>
<dbReference type="InterPro" id="IPR050483">
    <property type="entry name" value="CoA-transferase_III_domain"/>
</dbReference>
<evidence type="ECO:0000256" key="1">
    <source>
        <dbReference type="ARBA" id="ARBA00022679"/>
    </source>
</evidence>
<dbReference type="GO" id="GO:0016740">
    <property type="term" value="F:transferase activity"/>
    <property type="evidence" value="ECO:0007669"/>
    <property type="project" value="UniProtKB-KW"/>
</dbReference>
<keyword evidence="3" id="KW-1185">Reference proteome</keyword>
<dbReference type="PANTHER" id="PTHR48207">
    <property type="entry name" value="SUCCINATE--HYDROXYMETHYLGLUTARATE COA-TRANSFERASE"/>
    <property type="match status" value="1"/>
</dbReference>
<organism evidence="2 3">
    <name type="scientific">Sulfobacillus thermotolerans</name>
    <dbReference type="NCBI Taxonomy" id="338644"/>
    <lineage>
        <taxon>Bacteria</taxon>
        <taxon>Bacillati</taxon>
        <taxon>Bacillota</taxon>
        <taxon>Clostridia</taxon>
        <taxon>Eubacteriales</taxon>
        <taxon>Clostridiales Family XVII. Incertae Sedis</taxon>
        <taxon>Sulfobacillus</taxon>
    </lineage>
</organism>
<sequence length="382" mass="42469">MPEALADLVVLDLTRILTGPFCTMMLADFGATVYKIEPPGGDDTRQWGPPFIHGESAYFLSVNRNKKSIVVDLKSLEGQRMFRQMAAQADVVVENYRPGTLRQWGLDYPSLSAINPRLIMASISGFGATGPGRQRPGYDLIAQAMSGFMATTGSSEQPPIKAGFSIADIGAGMWAAYGIMVALHARSYTGRGQWIDTSLYESMIAWQTYQASNFFATGEEPEPLGSAHPNIAPYQALHAQDGFLVVACGNDHLWQRLVKACDIPFGNDPHFRTNPERVVHRELLIKRLEEIFERHPVRHWLAILEEAGVPAGPIQHFADVFNDPQVQLREMVQTISHPIAGPIKMTGIPLKLSETPGRITLPPPRLDEHREEILRRFGLYEK</sequence>
<dbReference type="Pfam" id="PF02515">
    <property type="entry name" value="CoA_transf_3"/>
    <property type="match status" value="1"/>
</dbReference>
<evidence type="ECO:0000313" key="3">
    <source>
        <dbReference type="Proteomes" id="UP000325292"/>
    </source>
</evidence>
<evidence type="ECO:0000313" key="2">
    <source>
        <dbReference type="EMBL" id="AUW93237.1"/>
    </source>
</evidence>
<dbReference type="Gene3D" id="3.40.50.10540">
    <property type="entry name" value="Crotonobetainyl-coa:carnitine coa-transferase, domain 1"/>
    <property type="match status" value="1"/>
</dbReference>
<proteinExistence type="predicted"/>
<reference evidence="2 3" key="1">
    <citation type="journal article" date="2019" name="Sci. Rep.">
        <title>Sulfobacillus thermotolerans: new insights into resistance and metabolic capacities of acidophilic chemolithotrophs.</title>
        <authorList>
            <person name="Panyushkina A.E."/>
            <person name="Babenko V.V."/>
            <person name="Nikitina A.S."/>
            <person name="Selezneva O.V."/>
            <person name="Tsaplina I.A."/>
            <person name="Letarova M.A."/>
            <person name="Kostryukova E.S."/>
            <person name="Letarov A.V."/>
        </authorList>
    </citation>
    <scope>NUCLEOTIDE SEQUENCE [LARGE SCALE GENOMIC DNA]</scope>
    <source>
        <strain evidence="2 3">Kr1</strain>
    </source>
</reference>
<dbReference type="Gene3D" id="3.30.1540.10">
    <property type="entry name" value="formyl-coa transferase, domain 3"/>
    <property type="match status" value="1"/>
</dbReference>